<evidence type="ECO:0000313" key="2">
    <source>
        <dbReference type="Proteomes" id="UP001497444"/>
    </source>
</evidence>
<reference evidence="1 2" key="1">
    <citation type="submission" date="2024-02" db="EMBL/GenBank/DDBJ databases">
        <authorList>
            <consortium name="ELIXIR-Norway"/>
            <consortium name="Elixir Norway"/>
        </authorList>
    </citation>
    <scope>NUCLEOTIDE SEQUENCE [LARGE SCALE GENOMIC DNA]</scope>
</reference>
<proteinExistence type="predicted"/>
<sequence length="152" mass="17205">MGASSSTLSKCLIPQQGILHVDEELKKISECQVIVVNIYVCARPIEAKNGATVPKIEHEYLLLDVKLKSGQHDLIRIKAEKYGSSEAGIHVTRPLKIHDEAESAIMRSSNCGEILMKDLIKTLTDYSPNYQMFSQNCMHYARDTFHKLRQLF</sequence>
<keyword evidence="2" id="KW-1185">Reference proteome</keyword>
<organism evidence="1 2">
    <name type="scientific">Sphagnum jensenii</name>
    <dbReference type="NCBI Taxonomy" id="128206"/>
    <lineage>
        <taxon>Eukaryota</taxon>
        <taxon>Viridiplantae</taxon>
        <taxon>Streptophyta</taxon>
        <taxon>Embryophyta</taxon>
        <taxon>Bryophyta</taxon>
        <taxon>Sphagnophytina</taxon>
        <taxon>Sphagnopsida</taxon>
        <taxon>Sphagnales</taxon>
        <taxon>Sphagnaceae</taxon>
        <taxon>Sphagnum</taxon>
    </lineage>
</organism>
<evidence type="ECO:0000313" key="1">
    <source>
        <dbReference type="EMBL" id="CAK9267738.1"/>
    </source>
</evidence>
<protein>
    <recommendedName>
        <fullName evidence="3">PPPDE domain-containing protein</fullName>
    </recommendedName>
</protein>
<name>A0ABP0WLK9_9BRYO</name>
<dbReference type="Proteomes" id="UP001497444">
    <property type="component" value="Chromosome 2"/>
</dbReference>
<accession>A0ABP0WLK9</accession>
<gene>
    <name evidence="1" type="ORF">CSSPJE1EN1_LOCUS13216</name>
</gene>
<dbReference type="EMBL" id="OZ020097">
    <property type="protein sequence ID" value="CAK9267738.1"/>
    <property type="molecule type" value="Genomic_DNA"/>
</dbReference>
<evidence type="ECO:0008006" key="3">
    <source>
        <dbReference type="Google" id="ProtNLM"/>
    </source>
</evidence>